<dbReference type="InterPro" id="IPR057336">
    <property type="entry name" value="GerAC_N"/>
</dbReference>
<keyword evidence="11" id="KW-1185">Reference proteome</keyword>
<reference evidence="10 11" key="1">
    <citation type="submission" date="2022-05" db="EMBL/GenBank/DDBJ databases">
        <title>Sporolactobacillus sp nov CPB3-1, isolated from tree bark (Mangifera indica L.).</title>
        <authorList>
            <person name="Phuengjayaem S."/>
            <person name="Tanasupawat S."/>
        </authorList>
    </citation>
    <scope>NUCLEOTIDE SEQUENCE [LARGE SCALE GENOMIC DNA]</scope>
    <source>
        <strain evidence="10 11">CPB3-1</strain>
    </source>
</reference>
<comment type="similarity">
    <text evidence="2">Belongs to the GerABKC lipoprotein family.</text>
</comment>
<gene>
    <name evidence="10" type="ORF">M3N64_01710</name>
</gene>
<dbReference type="InterPro" id="IPR046953">
    <property type="entry name" value="Spore_GerAC-like_C"/>
</dbReference>
<dbReference type="PANTHER" id="PTHR35789">
    <property type="entry name" value="SPORE GERMINATION PROTEIN B3"/>
    <property type="match status" value="1"/>
</dbReference>
<keyword evidence="4" id="KW-0732">Signal</keyword>
<evidence type="ECO:0000256" key="3">
    <source>
        <dbReference type="ARBA" id="ARBA00022544"/>
    </source>
</evidence>
<dbReference type="Proteomes" id="UP001203004">
    <property type="component" value="Unassembled WGS sequence"/>
</dbReference>
<comment type="subcellular location">
    <subcellularLocation>
        <location evidence="1">Membrane</location>
        <topology evidence="1">Lipid-anchor</topology>
    </subcellularLocation>
</comment>
<keyword evidence="6" id="KW-0564">Palmitate</keyword>
<dbReference type="Pfam" id="PF25198">
    <property type="entry name" value="Spore_GerAC_N"/>
    <property type="match status" value="1"/>
</dbReference>
<sequence>MRKKHNSTQILIPIFCSLFFLSGCVPTYIFDDIMIIEGIGYDYIGNGKIIGTITTPNFVQGTGSGGSQSTGVPANGPMVRTLSAKTYDGKSLIDKFQAEGQMGLQGGKTRLMIYNKAMAKHGLLRQLSFRNRDPDLPRDMNLAVVEGNCREILTSNDYQAQMSVTQYIQNLIQDNSRQNYPETDLAKFLYAYYGAYMDPFMPLIRKQGDHLELRGLAIFKKDRYVMSIPNKKVFLFKMLFQKFNQGVYDMQYAHGKHIALRNVHTAISYYVRNGNSATPDIYAKVKVIGQVRQATPKAISKRTSQSVAKLFEKSLTYNAKALVHQFQKKGVDPLQLGDQVRSFTYHFDGASWPDRYPNAHFHCQVSVNIQQTGISN</sequence>
<organism evidence="10 11">
    <name type="scientific">Sporolactobacillus mangiferae</name>
    <dbReference type="NCBI Taxonomy" id="2940498"/>
    <lineage>
        <taxon>Bacteria</taxon>
        <taxon>Bacillati</taxon>
        <taxon>Bacillota</taxon>
        <taxon>Bacilli</taxon>
        <taxon>Bacillales</taxon>
        <taxon>Sporolactobacillaceae</taxon>
        <taxon>Sporolactobacillus</taxon>
    </lineage>
</organism>
<evidence type="ECO:0000256" key="7">
    <source>
        <dbReference type="ARBA" id="ARBA00023288"/>
    </source>
</evidence>
<dbReference type="InterPro" id="IPR038501">
    <property type="entry name" value="Spore_GerAC_C_sf"/>
</dbReference>
<feature type="domain" description="Spore germination GerAC-like C-terminal" evidence="8">
    <location>
        <begin position="215"/>
        <end position="373"/>
    </location>
</feature>
<evidence type="ECO:0000313" key="11">
    <source>
        <dbReference type="Proteomes" id="UP001203004"/>
    </source>
</evidence>
<dbReference type="RefSeq" id="WP_249096377.1">
    <property type="nucleotide sequence ID" value="NZ_JAMAST010000001.1"/>
</dbReference>
<dbReference type="NCBIfam" id="TIGR02887">
    <property type="entry name" value="spore_ger_x_C"/>
    <property type="match status" value="1"/>
</dbReference>
<evidence type="ECO:0000256" key="4">
    <source>
        <dbReference type="ARBA" id="ARBA00022729"/>
    </source>
</evidence>
<evidence type="ECO:0000256" key="2">
    <source>
        <dbReference type="ARBA" id="ARBA00007886"/>
    </source>
</evidence>
<dbReference type="InterPro" id="IPR008844">
    <property type="entry name" value="Spore_GerAC-like"/>
</dbReference>
<accession>A0ABT0M8J5</accession>
<evidence type="ECO:0000256" key="1">
    <source>
        <dbReference type="ARBA" id="ARBA00004635"/>
    </source>
</evidence>
<evidence type="ECO:0000259" key="9">
    <source>
        <dbReference type="Pfam" id="PF25198"/>
    </source>
</evidence>
<dbReference type="PANTHER" id="PTHR35789:SF1">
    <property type="entry name" value="SPORE GERMINATION PROTEIN B3"/>
    <property type="match status" value="1"/>
</dbReference>
<evidence type="ECO:0000256" key="6">
    <source>
        <dbReference type="ARBA" id="ARBA00023139"/>
    </source>
</evidence>
<feature type="domain" description="Spore germination protein N-terminal" evidence="9">
    <location>
        <begin position="31"/>
        <end position="205"/>
    </location>
</feature>
<keyword evidence="5" id="KW-0472">Membrane</keyword>
<evidence type="ECO:0000259" key="8">
    <source>
        <dbReference type="Pfam" id="PF05504"/>
    </source>
</evidence>
<dbReference type="Gene3D" id="3.30.300.210">
    <property type="entry name" value="Nutrient germinant receptor protein C, domain 3"/>
    <property type="match status" value="1"/>
</dbReference>
<comment type="caution">
    <text evidence="10">The sequence shown here is derived from an EMBL/GenBank/DDBJ whole genome shotgun (WGS) entry which is preliminary data.</text>
</comment>
<dbReference type="EMBL" id="JAMAST010000001">
    <property type="protein sequence ID" value="MCL1630670.1"/>
    <property type="molecule type" value="Genomic_DNA"/>
</dbReference>
<keyword evidence="3" id="KW-0309">Germination</keyword>
<keyword evidence="7" id="KW-0449">Lipoprotein</keyword>
<evidence type="ECO:0000256" key="5">
    <source>
        <dbReference type="ARBA" id="ARBA00023136"/>
    </source>
</evidence>
<evidence type="ECO:0000313" key="10">
    <source>
        <dbReference type="EMBL" id="MCL1630670.1"/>
    </source>
</evidence>
<dbReference type="Pfam" id="PF05504">
    <property type="entry name" value="Spore_GerAC"/>
    <property type="match status" value="1"/>
</dbReference>
<dbReference type="PROSITE" id="PS51257">
    <property type="entry name" value="PROKAR_LIPOPROTEIN"/>
    <property type="match status" value="1"/>
</dbReference>
<proteinExistence type="inferred from homology"/>
<name>A0ABT0M8J5_9BACL</name>
<protein>
    <submittedName>
        <fullName evidence="10">Ger(X)C family spore germination protein</fullName>
    </submittedName>
</protein>